<proteinExistence type="predicted"/>
<keyword evidence="3" id="KW-1185">Reference proteome</keyword>
<dbReference type="Proteomes" id="UP000544110">
    <property type="component" value="Unassembled WGS sequence"/>
</dbReference>
<keyword evidence="1" id="KW-1133">Transmembrane helix</keyword>
<feature type="transmembrane region" description="Helical" evidence="1">
    <location>
        <begin position="238"/>
        <end position="258"/>
    </location>
</feature>
<protein>
    <submittedName>
        <fullName evidence="2">ABC-type transport system involved in multi-copper enzyme maturation permease subunit</fullName>
    </submittedName>
</protein>
<gene>
    <name evidence="2" type="ORF">BJ989_002885</name>
</gene>
<comment type="caution">
    <text evidence="2">The sequence shown here is derived from an EMBL/GenBank/DDBJ whole genome shotgun (WGS) entry which is preliminary data.</text>
</comment>
<feature type="transmembrane region" description="Helical" evidence="1">
    <location>
        <begin position="159"/>
        <end position="180"/>
    </location>
</feature>
<feature type="transmembrane region" description="Helical" evidence="1">
    <location>
        <begin position="44"/>
        <end position="62"/>
    </location>
</feature>
<evidence type="ECO:0000313" key="2">
    <source>
        <dbReference type="EMBL" id="NYG56581.1"/>
    </source>
</evidence>
<dbReference type="AlphaFoldDB" id="A0A7Y9RWB3"/>
<keyword evidence="1" id="KW-0812">Transmembrane</keyword>
<keyword evidence="1" id="KW-0472">Membrane</keyword>
<organism evidence="2 3">
    <name type="scientific">Nocardioides perillae</name>
    <dbReference type="NCBI Taxonomy" id="1119534"/>
    <lineage>
        <taxon>Bacteria</taxon>
        <taxon>Bacillati</taxon>
        <taxon>Actinomycetota</taxon>
        <taxon>Actinomycetes</taxon>
        <taxon>Propionibacteriales</taxon>
        <taxon>Nocardioidaceae</taxon>
        <taxon>Nocardioides</taxon>
    </lineage>
</organism>
<dbReference type="EMBL" id="JACCAC010000001">
    <property type="protein sequence ID" value="NYG56581.1"/>
    <property type="molecule type" value="Genomic_DNA"/>
</dbReference>
<reference evidence="2 3" key="1">
    <citation type="submission" date="2020-07" db="EMBL/GenBank/DDBJ databases">
        <title>Sequencing the genomes of 1000 actinobacteria strains.</title>
        <authorList>
            <person name="Klenk H.-P."/>
        </authorList>
    </citation>
    <scope>NUCLEOTIDE SEQUENCE [LARGE SCALE GENOMIC DNA]</scope>
    <source>
        <strain evidence="2 3">DSM 24552</strain>
    </source>
</reference>
<feature type="transmembrane region" description="Helical" evidence="1">
    <location>
        <begin position="122"/>
        <end position="147"/>
    </location>
</feature>
<feature type="transmembrane region" description="Helical" evidence="1">
    <location>
        <begin position="187"/>
        <end position="208"/>
    </location>
</feature>
<evidence type="ECO:0000313" key="3">
    <source>
        <dbReference type="Proteomes" id="UP000544110"/>
    </source>
</evidence>
<feature type="transmembrane region" description="Helical" evidence="1">
    <location>
        <begin position="74"/>
        <end position="94"/>
    </location>
</feature>
<accession>A0A7Y9RWB3</accession>
<dbReference type="RefSeq" id="WP_179518809.1">
    <property type="nucleotide sequence ID" value="NZ_JACCAC010000001.1"/>
</dbReference>
<sequence length="266" mass="27853">MSTATAPGAPAPTTLDVSGTSRVPFARLVSVELRKSADTRAGRWLLGGIVAITAAIMVIFFLVADADDRVFENFIGIAATPQGFLLPVLGILLVTSEWGQRTAMVTFALEPSRPRVIAAKTVAALLFGAAAFVAAILLAAACTAVGGADGGFEGLTASVFGLFFLLQLLTIVQGLAYGLIFLNTPAAIVFFFVAPIASSIVFNLVPALRDSAAWLDLGTAQQALFQLGGEASLTGEQWAQLGTTSLIWIILPFAAGWVRIRRAELK</sequence>
<evidence type="ECO:0000256" key="1">
    <source>
        <dbReference type="SAM" id="Phobius"/>
    </source>
</evidence>
<name>A0A7Y9RWB3_9ACTN</name>